<name>A0A0W0GAV5_MONRR</name>
<evidence type="ECO:0000313" key="1">
    <source>
        <dbReference type="EMBL" id="KTB45679.1"/>
    </source>
</evidence>
<comment type="caution">
    <text evidence="1">The sequence shown here is derived from an EMBL/GenBank/DDBJ whole genome shotgun (WGS) entry which is preliminary data.</text>
</comment>
<reference evidence="1 2" key="1">
    <citation type="submission" date="2015-12" db="EMBL/GenBank/DDBJ databases">
        <title>Draft genome sequence of Moniliophthora roreri, the causal agent of frosty pod rot of cacao.</title>
        <authorList>
            <person name="Aime M.C."/>
            <person name="Diaz-Valderrama J.R."/>
            <person name="Kijpornyongpan T."/>
            <person name="Phillips-Mora W."/>
        </authorList>
    </citation>
    <scope>NUCLEOTIDE SEQUENCE [LARGE SCALE GENOMIC DNA]</scope>
    <source>
        <strain evidence="1 2">MCA 2952</strain>
    </source>
</reference>
<accession>A0A0W0GAV5</accession>
<dbReference type="EMBL" id="LATX01000642">
    <property type="protein sequence ID" value="KTB45679.1"/>
    <property type="molecule type" value="Genomic_DNA"/>
</dbReference>
<evidence type="ECO:0000313" key="2">
    <source>
        <dbReference type="Proteomes" id="UP000054988"/>
    </source>
</evidence>
<sequence length="14" mass="1386">MSLVTLGTADYGGT</sequence>
<dbReference type="Proteomes" id="UP000054988">
    <property type="component" value="Unassembled WGS sequence"/>
</dbReference>
<proteinExistence type="predicted"/>
<gene>
    <name evidence="1" type="ORF">WG66_1744</name>
</gene>
<organism evidence="1 2">
    <name type="scientific">Moniliophthora roreri</name>
    <name type="common">Frosty pod rot fungus</name>
    <name type="synonym">Monilia roreri</name>
    <dbReference type="NCBI Taxonomy" id="221103"/>
    <lineage>
        <taxon>Eukaryota</taxon>
        <taxon>Fungi</taxon>
        <taxon>Dikarya</taxon>
        <taxon>Basidiomycota</taxon>
        <taxon>Agaricomycotina</taxon>
        <taxon>Agaricomycetes</taxon>
        <taxon>Agaricomycetidae</taxon>
        <taxon>Agaricales</taxon>
        <taxon>Marasmiineae</taxon>
        <taxon>Marasmiaceae</taxon>
        <taxon>Moniliophthora</taxon>
    </lineage>
</organism>
<protein>
    <submittedName>
        <fullName evidence="1">Uncharacterized protein</fullName>
    </submittedName>
</protein>